<dbReference type="STRING" id="189381.GCA_900166615_02012"/>
<feature type="signal peptide" evidence="11">
    <location>
        <begin position="1"/>
        <end position="28"/>
    </location>
</feature>
<dbReference type="CDD" id="cd07410">
    <property type="entry name" value="MPP_CpdB_N"/>
    <property type="match status" value="1"/>
</dbReference>
<comment type="caution">
    <text evidence="14">The sequence shown here is derived from an EMBL/GenBank/DDBJ whole genome shotgun (WGS) entry which is preliminary data.</text>
</comment>
<keyword evidence="15" id="KW-1185">Reference proteome</keyword>
<gene>
    <name evidence="14" type="ORF">AF331_15770</name>
</gene>
<evidence type="ECO:0000259" key="13">
    <source>
        <dbReference type="Pfam" id="PF02872"/>
    </source>
</evidence>
<feature type="chain" id="PRO_5005395212" evidence="11">
    <location>
        <begin position="29"/>
        <end position="669"/>
    </location>
</feature>
<dbReference type="Proteomes" id="UP000037405">
    <property type="component" value="Unassembled WGS sequence"/>
</dbReference>
<feature type="domain" description="Calcineurin-like phosphoesterase" evidence="12">
    <location>
        <begin position="36"/>
        <end position="274"/>
    </location>
</feature>
<protein>
    <submittedName>
        <fullName evidence="14">2', 3'-cyclic nucleotide 2'-phosphodiesterase</fullName>
    </submittedName>
</protein>
<comment type="subcellular location">
    <subcellularLocation>
        <location evidence="4">Cell envelope</location>
    </subcellularLocation>
</comment>
<evidence type="ECO:0000256" key="8">
    <source>
        <dbReference type="ARBA" id="ARBA00022741"/>
    </source>
</evidence>
<evidence type="ECO:0000256" key="4">
    <source>
        <dbReference type="ARBA" id="ARBA00004196"/>
    </source>
</evidence>
<dbReference type="GO" id="GO:0046872">
    <property type="term" value="F:metal ion binding"/>
    <property type="evidence" value="ECO:0007669"/>
    <property type="project" value="UniProtKB-KW"/>
</dbReference>
<comment type="catalytic activity">
    <reaction evidence="2">
        <text>a nucleoside 2',3'-cyclic phosphate + H2O = a nucleoside 3'-phosphate + H(+)</text>
        <dbReference type="Rhea" id="RHEA:19621"/>
        <dbReference type="ChEBI" id="CHEBI:15377"/>
        <dbReference type="ChEBI" id="CHEBI:15378"/>
        <dbReference type="ChEBI" id="CHEBI:66949"/>
        <dbReference type="ChEBI" id="CHEBI:66954"/>
        <dbReference type="EC" id="3.1.4.16"/>
    </reaction>
</comment>
<evidence type="ECO:0000313" key="14">
    <source>
        <dbReference type="EMBL" id="KON83634.1"/>
    </source>
</evidence>
<evidence type="ECO:0000256" key="5">
    <source>
        <dbReference type="ARBA" id="ARBA00006654"/>
    </source>
</evidence>
<accession>A0A0M0G1F6</accession>
<dbReference type="GO" id="GO:0009166">
    <property type="term" value="P:nucleotide catabolic process"/>
    <property type="evidence" value="ECO:0007669"/>
    <property type="project" value="InterPro"/>
</dbReference>
<dbReference type="GO" id="GO:0000166">
    <property type="term" value="F:nucleotide binding"/>
    <property type="evidence" value="ECO:0007669"/>
    <property type="project" value="UniProtKB-KW"/>
</dbReference>
<dbReference type="GO" id="GO:0008254">
    <property type="term" value="F:3'-nucleotidase activity"/>
    <property type="evidence" value="ECO:0007669"/>
    <property type="project" value="UniProtKB-EC"/>
</dbReference>
<evidence type="ECO:0000313" key="15">
    <source>
        <dbReference type="Proteomes" id="UP000037405"/>
    </source>
</evidence>
<dbReference type="OrthoDB" id="9775118at2"/>
<keyword evidence="6" id="KW-0479">Metal-binding</keyword>
<evidence type="ECO:0000256" key="1">
    <source>
        <dbReference type="ARBA" id="ARBA00000527"/>
    </source>
</evidence>
<dbReference type="NCBIfam" id="NF006938">
    <property type="entry name" value="PRK09420.1"/>
    <property type="match status" value="1"/>
</dbReference>
<dbReference type="InterPro" id="IPR036907">
    <property type="entry name" value="5'-Nucleotdase_C_sf"/>
</dbReference>
<dbReference type="InterPro" id="IPR004843">
    <property type="entry name" value="Calcineurin-like_PHP"/>
</dbReference>
<dbReference type="InterPro" id="IPR006146">
    <property type="entry name" value="5'-Nucleotdase_CS"/>
</dbReference>
<evidence type="ECO:0000256" key="3">
    <source>
        <dbReference type="ARBA" id="ARBA00001968"/>
    </source>
</evidence>
<evidence type="ECO:0000256" key="10">
    <source>
        <dbReference type="ARBA" id="ARBA00023268"/>
    </source>
</evidence>
<evidence type="ECO:0000259" key="12">
    <source>
        <dbReference type="Pfam" id="PF00149"/>
    </source>
</evidence>
<dbReference type="InterPro" id="IPR041827">
    <property type="entry name" value="CpdB_N"/>
</dbReference>
<evidence type="ECO:0000256" key="2">
    <source>
        <dbReference type="ARBA" id="ARBA00001730"/>
    </source>
</evidence>
<dbReference type="InterPro" id="IPR006179">
    <property type="entry name" value="5_nucleotidase/apyrase"/>
</dbReference>
<dbReference type="SUPFAM" id="SSF55816">
    <property type="entry name" value="5'-nucleotidase (syn. UDP-sugar hydrolase), C-terminal domain"/>
    <property type="match status" value="1"/>
</dbReference>
<comment type="cofactor">
    <cofactor evidence="3">
        <name>a divalent metal cation</name>
        <dbReference type="ChEBI" id="CHEBI:60240"/>
    </cofactor>
</comment>
<evidence type="ECO:0000256" key="7">
    <source>
        <dbReference type="ARBA" id="ARBA00022729"/>
    </source>
</evidence>
<keyword evidence="9 11" id="KW-0378">Hydrolase</keyword>
<dbReference type="InterPro" id="IPR029052">
    <property type="entry name" value="Metallo-depent_PP-like"/>
</dbReference>
<dbReference type="PANTHER" id="PTHR11575">
    <property type="entry name" value="5'-NUCLEOTIDASE-RELATED"/>
    <property type="match status" value="1"/>
</dbReference>
<dbReference type="PATRIC" id="fig|189381.12.peg.4140"/>
<evidence type="ECO:0000256" key="11">
    <source>
        <dbReference type="RuleBase" id="RU362119"/>
    </source>
</evidence>
<evidence type="ECO:0000256" key="6">
    <source>
        <dbReference type="ARBA" id="ARBA00022723"/>
    </source>
</evidence>
<organism evidence="14 15">
    <name type="scientific">Rossellomorea marisflavi</name>
    <dbReference type="NCBI Taxonomy" id="189381"/>
    <lineage>
        <taxon>Bacteria</taxon>
        <taxon>Bacillati</taxon>
        <taxon>Bacillota</taxon>
        <taxon>Bacilli</taxon>
        <taxon>Bacillales</taxon>
        <taxon>Bacillaceae</taxon>
        <taxon>Rossellomorea</taxon>
    </lineage>
</organism>
<dbReference type="InterPro" id="IPR008334">
    <property type="entry name" value="5'-Nucleotdase_C"/>
</dbReference>
<keyword evidence="10" id="KW-0511">Multifunctional enzyme</keyword>
<dbReference type="AlphaFoldDB" id="A0A0M0G1F6"/>
<dbReference type="EMBL" id="LGUE01000005">
    <property type="protein sequence ID" value="KON83634.1"/>
    <property type="molecule type" value="Genomic_DNA"/>
</dbReference>
<dbReference type="Pfam" id="PF02872">
    <property type="entry name" value="5_nucleotid_C"/>
    <property type="match status" value="1"/>
</dbReference>
<dbReference type="Gene3D" id="3.60.21.10">
    <property type="match status" value="1"/>
</dbReference>
<dbReference type="Gene3D" id="3.90.780.10">
    <property type="entry name" value="5'-Nucleotidase, C-terminal domain"/>
    <property type="match status" value="1"/>
</dbReference>
<comment type="similarity">
    <text evidence="5 11">Belongs to the 5'-nucleotidase family.</text>
</comment>
<proteinExistence type="inferred from homology"/>
<comment type="catalytic activity">
    <reaction evidence="1">
        <text>a ribonucleoside 3'-phosphate + H2O = a ribonucleoside + phosphate</text>
        <dbReference type="Rhea" id="RHEA:10144"/>
        <dbReference type="ChEBI" id="CHEBI:13197"/>
        <dbReference type="ChEBI" id="CHEBI:15377"/>
        <dbReference type="ChEBI" id="CHEBI:18254"/>
        <dbReference type="ChEBI" id="CHEBI:43474"/>
        <dbReference type="EC" id="3.1.3.6"/>
    </reaction>
</comment>
<dbReference type="PRINTS" id="PR01607">
    <property type="entry name" value="APYRASEFAMLY"/>
</dbReference>
<dbReference type="GO" id="GO:0008663">
    <property type="term" value="F:2',3'-cyclic-nucleotide 2'-phosphodiesterase activity"/>
    <property type="evidence" value="ECO:0007669"/>
    <property type="project" value="UniProtKB-EC"/>
</dbReference>
<keyword evidence="8 11" id="KW-0547">Nucleotide-binding</keyword>
<evidence type="ECO:0000256" key="9">
    <source>
        <dbReference type="ARBA" id="ARBA00022801"/>
    </source>
</evidence>
<dbReference type="PANTHER" id="PTHR11575:SF6">
    <property type="entry name" value="2',3'-CYCLIC-NUCLEOTIDE 2'-PHOSPHODIESTERASE_3'-NUCLEOTIDASE"/>
    <property type="match status" value="1"/>
</dbReference>
<dbReference type="RefSeq" id="WP_053429058.1">
    <property type="nucleotide sequence ID" value="NZ_LGUE01000005.1"/>
</dbReference>
<dbReference type="GO" id="GO:0030288">
    <property type="term" value="C:outer membrane-bounded periplasmic space"/>
    <property type="evidence" value="ECO:0007669"/>
    <property type="project" value="TreeGrafter"/>
</dbReference>
<feature type="domain" description="5'-Nucleotidase C-terminal" evidence="13">
    <location>
        <begin position="370"/>
        <end position="564"/>
    </location>
</feature>
<dbReference type="SUPFAM" id="SSF56300">
    <property type="entry name" value="Metallo-dependent phosphatases"/>
    <property type="match status" value="1"/>
</dbReference>
<sequence length="669" mass="73877">MQYTKLKWITGTSLALTLLAPNVHSAKAAETDLVNLRILETTDIHVNLANYDYYQDAETDKYGLVKTATLIKQARTEAKNSLLFDNGDLIQGNPLGDYVAKIDPLQPGETHPVYKAMNLLDYDAGNIGNHEFNYGLDFLKTSLSGSNFPYVNANVYVDDGTGEKNYFKPYEILDRQVVDEDGETHSIKVGVIGFVPPQIMQWDKANLEGKVVTKDIVETAEHFIPKMKADGADIIVAIPHSGIGTVTSEGMEENATYDLSKVDGIDAILFGHSHGTFPSAAYDGIEGVDTANGTINGTPAVMPGYWGSHLGLVDLQLQHADGKWTVLNGKSSTRGIADKDGKPLVARDEEVYKAIEDDHQHTIDWVRSSVGETTAPITSYFSQVKDDPSIQIVTNAQKWYVEKYIQGTEYENIPVLSAGAPFKAGTRGDPTYYTDIPQGELAIKNVADLYLYPNTLQAVLIKGSDVKEWLEMSAGQFNQIDPKKRGEQSLINQEFRSYNYDVIDGVTYEIDVTKPAKYDADGNVINPKLQRIKHLKFNGKKIDPKQSFLVATNNYRASGGGHFPGIDGTNIAIQAPDENRNVVIDYIMEQGSINPEADGNWSFSPIKGPATVTFESSPKAKEYIKDSRTFKYIETKEDGFAKYTIKLKNSGKDEQPKGFIANLISSIFK</sequence>
<reference evidence="15" key="1">
    <citation type="submission" date="2015-07" db="EMBL/GenBank/DDBJ databases">
        <title>Fjat-14235 jcm11544.</title>
        <authorList>
            <person name="Liu B."/>
            <person name="Wang J."/>
            <person name="Zhu Y."/>
            <person name="Liu G."/>
            <person name="Chen Q."/>
            <person name="Chen Z."/>
            <person name="Lan J."/>
            <person name="Che J."/>
            <person name="Ge C."/>
            <person name="Shi H."/>
            <person name="Pan Z."/>
            <person name="Liu X."/>
        </authorList>
    </citation>
    <scope>NUCLEOTIDE SEQUENCE [LARGE SCALE GENOMIC DNA]</scope>
    <source>
        <strain evidence="15">JCM 11544</strain>
    </source>
</reference>
<dbReference type="Pfam" id="PF00149">
    <property type="entry name" value="Metallophos"/>
    <property type="match status" value="1"/>
</dbReference>
<keyword evidence="7 11" id="KW-0732">Signal</keyword>
<name>A0A0M0G1F6_9BACI</name>
<dbReference type="PROSITE" id="PS00786">
    <property type="entry name" value="5_NUCLEOTIDASE_2"/>
    <property type="match status" value="1"/>
</dbReference>